<evidence type="ECO:0000313" key="1">
    <source>
        <dbReference type="EMBL" id="MFC5645465.1"/>
    </source>
</evidence>
<sequence>MLWAVGGAVVASAVWAAAVLSVPAIVRDRAQASPGVDGYRVVDDLCAAAPLNAFGRLYPTPSGTPYHYTTRNRALDDMYCSQYRKKAGNDSDYYSLYLQAQLHKAVDPRPEFEAQRDGLRQRQYQVTAVPGLGDDAYTGYLDDPGRSDRTWHYVTQVLYVRQRGTTLYASWSGSYQEGKGAAPDREEVRQALLTDGRELLRALGGAA</sequence>
<name>A0ABW0VHV8_9ACTN</name>
<evidence type="ECO:0000313" key="2">
    <source>
        <dbReference type="Proteomes" id="UP001596066"/>
    </source>
</evidence>
<reference evidence="2" key="1">
    <citation type="journal article" date="2019" name="Int. J. Syst. Evol. Microbiol.">
        <title>The Global Catalogue of Microorganisms (GCM) 10K type strain sequencing project: providing services to taxonomists for standard genome sequencing and annotation.</title>
        <authorList>
            <consortium name="The Broad Institute Genomics Platform"/>
            <consortium name="The Broad Institute Genome Sequencing Center for Infectious Disease"/>
            <person name="Wu L."/>
            <person name="Ma J."/>
        </authorList>
    </citation>
    <scope>NUCLEOTIDE SEQUENCE [LARGE SCALE GENOMIC DNA]</scope>
    <source>
        <strain evidence="2">CGMCC 4.1622</strain>
    </source>
</reference>
<keyword evidence="2" id="KW-1185">Reference proteome</keyword>
<accession>A0ABW0VHV8</accession>
<dbReference type="EMBL" id="JBHSOC010000071">
    <property type="protein sequence ID" value="MFC5645465.1"/>
    <property type="molecule type" value="Genomic_DNA"/>
</dbReference>
<dbReference type="Proteomes" id="UP001596066">
    <property type="component" value="Unassembled WGS sequence"/>
</dbReference>
<evidence type="ECO:0008006" key="3">
    <source>
        <dbReference type="Google" id="ProtNLM"/>
    </source>
</evidence>
<organism evidence="1 2">
    <name type="scientific">Kitasatospora cinereorecta</name>
    <dbReference type="NCBI Taxonomy" id="285560"/>
    <lineage>
        <taxon>Bacteria</taxon>
        <taxon>Bacillati</taxon>
        <taxon>Actinomycetota</taxon>
        <taxon>Actinomycetes</taxon>
        <taxon>Kitasatosporales</taxon>
        <taxon>Streptomycetaceae</taxon>
        <taxon>Kitasatospora</taxon>
    </lineage>
</organism>
<dbReference type="RefSeq" id="WP_346141867.1">
    <property type="nucleotide sequence ID" value="NZ_BAAAUA010000007.1"/>
</dbReference>
<proteinExistence type="predicted"/>
<protein>
    <recommendedName>
        <fullName evidence="3">Sensor domain-containing protein</fullName>
    </recommendedName>
</protein>
<comment type="caution">
    <text evidence="1">The sequence shown here is derived from an EMBL/GenBank/DDBJ whole genome shotgun (WGS) entry which is preliminary data.</text>
</comment>
<gene>
    <name evidence="1" type="ORF">ACFPZF_29475</name>
</gene>